<feature type="chain" id="PRO_5037163011" evidence="1">
    <location>
        <begin position="21"/>
        <end position="503"/>
    </location>
</feature>
<evidence type="ECO:0000256" key="1">
    <source>
        <dbReference type="SAM" id="SignalP"/>
    </source>
</evidence>
<dbReference type="SUPFAM" id="SSF51338">
    <property type="entry name" value="Composite domain of metallo-dependent hydrolases"/>
    <property type="match status" value="1"/>
</dbReference>
<evidence type="ECO:0000259" key="2">
    <source>
        <dbReference type="Pfam" id="PF01979"/>
    </source>
</evidence>
<dbReference type="InterPro" id="IPR006680">
    <property type="entry name" value="Amidohydro-rel"/>
</dbReference>
<dbReference type="AlphaFoldDB" id="A0A931BIG3"/>
<dbReference type="InterPro" id="IPR051781">
    <property type="entry name" value="Metallo-dep_Hydrolase"/>
</dbReference>
<sequence length="503" mass="53202">MKPRKIMGLLLGLLSTAHLAAGQRPAAVIPPAVAPAPVDELVITNVNVVNVDLGEIEPNTNVVLRDGFIVSVGKWLPAGRGVPAVDGRGKYLVPGLWDGRTHALTTAAVEQVALPLYVAHGITSIRDVGTGRPLTDLLRTYQALETGVRPGPRIELAGPVLDGSADHHTGLGLTATRTEGRQQAEAQIRAGWCSLQPGPWLSHEAYWGVAAAAQEARVHLVGPVPEAVPVLAAVAAGQRGIEQTDKLLLGCSGRETEFVQARALALAGRRPLATLQARTKAQQPDIVASFSAERCTALAQALVQYQVFVLPQLGARDFDLRRDPDPEDPRYRSVPASVRQQWALAAHERPRLAPARLARLQTADSLQRRLVAALGQAGVRLVAGSDAGSGTPHIFYGGSLHDELERLVGLGLTPAAALRAATINAAMAAGRGFDLGRLHSGYLADMVLLNGNPLDDIHNLRLIQAVVLRGHLFDLPALARLAADAEKAAAQQDAASRAVTAIR</sequence>
<dbReference type="PANTHER" id="PTHR43135:SF3">
    <property type="entry name" value="ALPHA-D-RIBOSE 1-METHYLPHOSPHONATE 5-TRIPHOSPHATE DIPHOSPHATASE"/>
    <property type="match status" value="1"/>
</dbReference>
<dbReference type="GO" id="GO:0016810">
    <property type="term" value="F:hydrolase activity, acting on carbon-nitrogen (but not peptide) bonds"/>
    <property type="evidence" value="ECO:0007669"/>
    <property type="project" value="InterPro"/>
</dbReference>
<keyword evidence="4" id="KW-1185">Reference proteome</keyword>
<accession>A0A931BIG3</accession>
<protein>
    <submittedName>
        <fullName evidence="3">Amidohydrolase family protein</fullName>
    </submittedName>
</protein>
<dbReference type="PANTHER" id="PTHR43135">
    <property type="entry name" value="ALPHA-D-RIBOSE 1-METHYLPHOSPHONATE 5-TRIPHOSPHATE DIPHOSPHATASE"/>
    <property type="match status" value="1"/>
</dbReference>
<evidence type="ECO:0000313" key="4">
    <source>
        <dbReference type="Proteomes" id="UP000645610"/>
    </source>
</evidence>
<evidence type="ECO:0000313" key="3">
    <source>
        <dbReference type="EMBL" id="MBF9142877.1"/>
    </source>
</evidence>
<gene>
    <name evidence="3" type="ORF">I2I01_14605</name>
</gene>
<dbReference type="Proteomes" id="UP000645610">
    <property type="component" value="Unassembled WGS sequence"/>
</dbReference>
<dbReference type="Gene3D" id="3.20.20.140">
    <property type="entry name" value="Metal-dependent hydrolases"/>
    <property type="match status" value="2"/>
</dbReference>
<dbReference type="InterPro" id="IPR032466">
    <property type="entry name" value="Metal_Hydrolase"/>
</dbReference>
<dbReference type="SUPFAM" id="SSF51556">
    <property type="entry name" value="Metallo-dependent hydrolases"/>
    <property type="match status" value="1"/>
</dbReference>
<dbReference type="EMBL" id="JADQDP010000003">
    <property type="protein sequence ID" value="MBF9142877.1"/>
    <property type="molecule type" value="Genomic_DNA"/>
</dbReference>
<dbReference type="RefSeq" id="WP_196287218.1">
    <property type="nucleotide sequence ID" value="NZ_JADQDP010000003.1"/>
</dbReference>
<name>A0A931BIG3_9BACT</name>
<comment type="caution">
    <text evidence="3">The sequence shown here is derived from an EMBL/GenBank/DDBJ whole genome shotgun (WGS) entry which is preliminary data.</text>
</comment>
<keyword evidence="1" id="KW-0732">Signal</keyword>
<feature type="domain" description="Amidohydrolase-related" evidence="2">
    <location>
        <begin position="370"/>
        <end position="470"/>
    </location>
</feature>
<proteinExistence type="predicted"/>
<feature type="signal peptide" evidence="1">
    <location>
        <begin position="1"/>
        <end position="20"/>
    </location>
</feature>
<dbReference type="Pfam" id="PF01979">
    <property type="entry name" value="Amidohydro_1"/>
    <property type="match status" value="1"/>
</dbReference>
<dbReference type="Gene3D" id="2.30.40.10">
    <property type="entry name" value="Urease, subunit C, domain 1"/>
    <property type="match status" value="2"/>
</dbReference>
<organism evidence="3 4">
    <name type="scientific">Hymenobacter properus</name>
    <dbReference type="NCBI Taxonomy" id="2791026"/>
    <lineage>
        <taxon>Bacteria</taxon>
        <taxon>Pseudomonadati</taxon>
        <taxon>Bacteroidota</taxon>
        <taxon>Cytophagia</taxon>
        <taxon>Cytophagales</taxon>
        <taxon>Hymenobacteraceae</taxon>
        <taxon>Hymenobacter</taxon>
    </lineage>
</organism>
<dbReference type="InterPro" id="IPR011059">
    <property type="entry name" value="Metal-dep_hydrolase_composite"/>
</dbReference>
<reference evidence="3 4" key="1">
    <citation type="submission" date="2020-11" db="EMBL/GenBank/DDBJ databases">
        <authorList>
            <person name="Kim M.K."/>
        </authorList>
    </citation>
    <scope>NUCLEOTIDE SEQUENCE [LARGE SCALE GENOMIC DNA]</scope>
    <source>
        <strain evidence="3 4">BT439</strain>
    </source>
</reference>